<dbReference type="EMBL" id="MN448284">
    <property type="protein sequence ID" value="QFG74219.1"/>
    <property type="molecule type" value="Genomic_DNA"/>
</dbReference>
<dbReference type="InterPro" id="IPR018638">
    <property type="entry name" value="DUF2061_membrane"/>
</dbReference>
<name>A0A5J6VKC4_9VIRU</name>
<organism evidence="3">
    <name type="scientific">Megaviridae environmental sample</name>
    <dbReference type="NCBI Taxonomy" id="1737588"/>
    <lineage>
        <taxon>Viruses</taxon>
        <taxon>Varidnaviria</taxon>
        <taxon>Bamfordvirae</taxon>
        <taxon>Nucleocytoviricota</taxon>
        <taxon>Megaviricetes</taxon>
        <taxon>Imitervirales</taxon>
        <taxon>Mimiviridae</taxon>
        <taxon>environmental samples</taxon>
    </lineage>
</organism>
<proteinExistence type="predicted"/>
<keyword evidence="1" id="KW-0812">Transmembrane</keyword>
<accession>A0A5J6VKC4</accession>
<feature type="domain" description="DUF2061" evidence="2">
    <location>
        <begin position="17"/>
        <end position="64"/>
    </location>
</feature>
<evidence type="ECO:0000256" key="1">
    <source>
        <dbReference type="SAM" id="Phobius"/>
    </source>
</evidence>
<sequence>MNCNYIKKNLYKRRKKLLKTFTWRAIATTTTFVVAFILTDEIGKSGTIAAVDTVVKTIFYYFHEGAYDKATKKKWSLCVDYVNTNSEDNNLEDNNLEDNNLEDNRLENNQQFISEI</sequence>
<feature type="transmembrane region" description="Helical" evidence="1">
    <location>
        <begin position="21"/>
        <end position="38"/>
    </location>
</feature>
<keyword evidence="1" id="KW-1133">Transmembrane helix</keyword>
<dbReference type="Pfam" id="PF09834">
    <property type="entry name" value="DUF2061"/>
    <property type="match status" value="1"/>
</dbReference>
<protein>
    <submittedName>
        <fullName evidence="3">Putative membrane protein</fullName>
    </submittedName>
</protein>
<evidence type="ECO:0000259" key="2">
    <source>
        <dbReference type="Pfam" id="PF09834"/>
    </source>
</evidence>
<evidence type="ECO:0000313" key="3">
    <source>
        <dbReference type="EMBL" id="QFG74219.1"/>
    </source>
</evidence>
<reference evidence="3" key="1">
    <citation type="journal article" date="2019" name="Philos. Trans. R. Soc. Lond., B, Biol. Sci.">
        <title>Targeted metagenomic recovery of four divergent viruses reveals shared and distinctive characteristics of giant viruses of marine eukaryotes.</title>
        <authorList>
            <person name="Needham D.M."/>
            <person name="Poirier C."/>
            <person name="Hehenberger E."/>
            <person name="Jimenez V."/>
            <person name="Swalwell J.E."/>
            <person name="Santoro A.E."/>
            <person name="Worden A.Z."/>
        </authorList>
    </citation>
    <scope>NUCLEOTIDE SEQUENCE</scope>
    <source>
        <strain evidence="3">MPacV-611</strain>
    </source>
</reference>
<keyword evidence="1" id="KW-0472">Membrane</keyword>